<dbReference type="AlphaFoldDB" id="A0AB34FNA4"/>
<keyword evidence="1" id="KW-0560">Oxidoreductase</keyword>
<dbReference type="PANTHER" id="PTHR10366">
    <property type="entry name" value="NAD DEPENDENT EPIMERASE/DEHYDRATASE"/>
    <property type="match status" value="1"/>
</dbReference>
<evidence type="ECO:0000313" key="5">
    <source>
        <dbReference type="Proteomes" id="UP001163105"/>
    </source>
</evidence>
<organism evidence="4 5">
    <name type="scientific">Purpureocillium lavendulum</name>
    <dbReference type="NCBI Taxonomy" id="1247861"/>
    <lineage>
        <taxon>Eukaryota</taxon>
        <taxon>Fungi</taxon>
        <taxon>Dikarya</taxon>
        <taxon>Ascomycota</taxon>
        <taxon>Pezizomycotina</taxon>
        <taxon>Sordariomycetes</taxon>
        <taxon>Hypocreomycetidae</taxon>
        <taxon>Hypocreales</taxon>
        <taxon>Ophiocordycipitaceae</taxon>
        <taxon>Purpureocillium</taxon>
    </lineage>
</organism>
<comment type="similarity">
    <text evidence="2">Belongs to the NAD(P)-dependent epimerase/dehydratase family. Dihydroflavonol-4-reductase subfamily.</text>
</comment>
<proteinExistence type="inferred from homology"/>
<reference evidence="4" key="1">
    <citation type="submission" date="2023-01" db="EMBL/GenBank/DDBJ databases">
        <title>The growth and conidiation of Purpureocillium lavendulum are regulated by nitrogen source and histone H3K14 acetylation.</title>
        <authorList>
            <person name="Tang P."/>
            <person name="Han J."/>
            <person name="Zhang C."/>
            <person name="Tang P."/>
            <person name="Qi F."/>
            <person name="Zhang K."/>
            <person name="Liang L."/>
        </authorList>
    </citation>
    <scope>NUCLEOTIDE SEQUENCE</scope>
    <source>
        <strain evidence="4">YMF1.00683</strain>
    </source>
</reference>
<evidence type="ECO:0000259" key="3">
    <source>
        <dbReference type="Pfam" id="PF01370"/>
    </source>
</evidence>
<dbReference type="InterPro" id="IPR036291">
    <property type="entry name" value="NAD(P)-bd_dom_sf"/>
</dbReference>
<gene>
    <name evidence="4" type="ORF">O9K51_08027</name>
</gene>
<protein>
    <submittedName>
        <fullName evidence="4">Aldehyde reductase</fullName>
    </submittedName>
</protein>
<dbReference type="PANTHER" id="PTHR10366:SF562">
    <property type="entry name" value="ALDEHYDE REDUCTASE II (AFU_ORTHOLOGUE AFUA_1G11360)"/>
    <property type="match status" value="1"/>
</dbReference>
<dbReference type="Proteomes" id="UP001163105">
    <property type="component" value="Unassembled WGS sequence"/>
</dbReference>
<dbReference type="InterPro" id="IPR050425">
    <property type="entry name" value="NAD(P)_dehydrat-like"/>
</dbReference>
<name>A0AB34FNA4_9HYPO</name>
<feature type="domain" description="NAD-dependent epimerase/dehydratase" evidence="3">
    <location>
        <begin position="15"/>
        <end position="269"/>
    </location>
</feature>
<sequence>MTVTKDVAIPKDSLVLVTGVTGFIGGNVADQFLHYGYRVRGTTRNAAKAAWLSDLFEKRYGAGRFELVSVPDMAADGAFDDAAKGASAVAHVASDMSFDSNPNNVIPVVVAGAVSALKAAIAEPSVKRFVFTSSSSAAVNASRTGPGVIVTEDTWNDASIREAWADPPYDGRSSAVYSASKTSAEKEVWALYKKARASRPDLVMSTVLPNVNFGRSLSVEVQGHPSTSAYPVLAWNGNAAAIEPLAAQYFVDVQDTARLHVAAATLPDVKEERIFAYAGKFNWDTVLDILRAQNPDRQFMENFHGGEDYNVIKPAARAEQLLREMGRSGWTPLEDAIRANTEDLRTAA</sequence>
<keyword evidence="5" id="KW-1185">Reference proteome</keyword>
<dbReference type="Pfam" id="PF01370">
    <property type="entry name" value="Epimerase"/>
    <property type="match status" value="1"/>
</dbReference>
<dbReference type="InterPro" id="IPR001509">
    <property type="entry name" value="Epimerase_deHydtase"/>
</dbReference>
<evidence type="ECO:0000256" key="1">
    <source>
        <dbReference type="ARBA" id="ARBA00023002"/>
    </source>
</evidence>
<dbReference type="Gene3D" id="3.40.50.720">
    <property type="entry name" value="NAD(P)-binding Rossmann-like Domain"/>
    <property type="match status" value="1"/>
</dbReference>
<dbReference type="EMBL" id="JAQHRD010000006">
    <property type="protein sequence ID" value="KAJ6440136.1"/>
    <property type="molecule type" value="Genomic_DNA"/>
</dbReference>
<accession>A0AB34FNA4</accession>
<dbReference type="SUPFAM" id="SSF51735">
    <property type="entry name" value="NAD(P)-binding Rossmann-fold domains"/>
    <property type="match status" value="1"/>
</dbReference>
<evidence type="ECO:0000313" key="4">
    <source>
        <dbReference type="EMBL" id="KAJ6440136.1"/>
    </source>
</evidence>
<dbReference type="GO" id="GO:0016616">
    <property type="term" value="F:oxidoreductase activity, acting on the CH-OH group of donors, NAD or NADP as acceptor"/>
    <property type="evidence" value="ECO:0007669"/>
    <property type="project" value="TreeGrafter"/>
</dbReference>
<evidence type="ECO:0000256" key="2">
    <source>
        <dbReference type="ARBA" id="ARBA00023445"/>
    </source>
</evidence>
<comment type="caution">
    <text evidence="4">The sequence shown here is derived from an EMBL/GenBank/DDBJ whole genome shotgun (WGS) entry which is preliminary data.</text>
</comment>